<protein>
    <submittedName>
        <fullName evidence="3">ATP-grasp domain-containing protein</fullName>
    </submittedName>
</protein>
<keyword evidence="4" id="KW-1185">Reference proteome</keyword>
<dbReference type="EMBL" id="RDRA01000006">
    <property type="protein sequence ID" value="RXG96230.1"/>
    <property type="molecule type" value="Genomic_DNA"/>
</dbReference>
<evidence type="ECO:0000259" key="2">
    <source>
        <dbReference type="PROSITE" id="PS50975"/>
    </source>
</evidence>
<evidence type="ECO:0000256" key="1">
    <source>
        <dbReference type="PROSITE-ProRule" id="PRU00409"/>
    </source>
</evidence>
<dbReference type="Pfam" id="PF02655">
    <property type="entry name" value="ATP-grasp_3"/>
    <property type="match status" value="1"/>
</dbReference>
<comment type="caution">
    <text evidence="3">The sequence shown here is derived from an EMBL/GenBank/DDBJ whole genome shotgun (WGS) entry which is preliminary data.</text>
</comment>
<reference evidence="3 4" key="1">
    <citation type="submission" date="2018-10" db="EMBL/GenBank/DDBJ databases">
        <title>Bradyrhizobium sp. nov., isolated from effective nodules of peanut in China.</title>
        <authorList>
            <person name="Li Y."/>
        </authorList>
    </citation>
    <scope>NUCLEOTIDE SEQUENCE [LARGE SCALE GENOMIC DNA]</scope>
    <source>
        <strain evidence="3 4">CCBAU 51781</strain>
    </source>
</reference>
<dbReference type="SUPFAM" id="SSF56059">
    <property type="entry name" value="Glutathione synthetase ATP-binding domain-like"/>
    <property type="match status" value="1"/>
</dbReference>
<dbReference type="Gene3D" id="3.30.470.20">
    <property type="entry name" value="ATP-grasp fold, B domain"/>
    <property type="match status" value="1"/>
</dbReference>
<sequence>MGGEMTPRVLLAHSVLWPNVARLAMAFRKAGFDVDVVALAGHPIHRMHSPNRTFEYRPMSPYSSVKEAIAASQPDLIVPCDDRVVGHLHRLYKETSAVGSCPEMQRTASLIETSLGSPLSYHVVAKRSFLADLARLPDVHIPQTSAIYGFRDLLDWVRAHGLPAVLKLDGSTGGRDVILIRTMSDVLPCLLRMRLQKSWVRRMKSFLFDGDVEPIFAPRSFSTAQMCVQSYVTGRLANCVVACWRGDVLGWAAVEVLQRGRDFGIATVVRRVKGEAMIAAARSIARHLKLSGIVGFDFVLDDVTQRAYLIEINPRATQINHFPGYDSPDLATALFCAVRSEPAVSTASQQWKEEVALFPQEWERDPSSKWLSTAFHDVPFEEPELVRYFGYETISRDLHLNCSERAPPGAVPPHLDVLKPGSGT</sequence>
<dbReference type="PROSITE" id="PS50975">
    <property type="entry name" value="ATP_GRASP"/>
    <property type="match status" value="1"/>
</dbReference>
<feature type="domain" description="ATP-grasp" evidence="2">
    <location>
        <begin position="131"/>
        <end position="339"/>
    </location>
</feature>
<gene>
    <name evidence="3" type="ORF">EAS62_11500</name>
</gene>
<dbReference type="Proteomes" id="UP000289946">
    <property type="component" value="Unassembled WGS sequence"/>
</dbReference>
<proteinExistence type="predicted"/>
<dbReference type="InterPro" id="IPR003806">
    <property type="entry name" value="ATP-grasp_PylC-type"/>
</dbReference>
<keyword evidence="1" id="KW-0547">Nucleotide-binding</keyword>
<dbReference type="InterPro" id="IPR011761">
    <property type="entry name" value="ATP-grasp"/>
</dbReference>
<keyword evidence="1" id="KW-0067">ATP-binding</keyword>
<evidence type="ECO:0000313" key="3">
    <source>
        <dbReference type="EMBL" id="RXG96230.1"/>
    </source>
</evidence>
<accession>A0ABY0DPZ0</accession>
<name>A0ABY0DPZ0_9BRAD</name>
<organism evidence="3 4">
    <name type="scientific">Bradyrhizobium zhanjiangense</name>
    <dbReference type="NCBI Taxonomy" id="1325107"/>
    <lineage>
        <taxon>Bacteria</taxon>
        <taxon>Pseudomonadati</taxon>
        <taxon>Pseudomonadota</taxon>
        <taxon>Alphaproteobacteria</taxon>
        <taxon>Hyphomicrobiales</taxon>
        <taxon>Nitrobacteraceae</taxon>
        <taxon>Bradyrhizobium</taxon>
    </lineage>
</organism>
<evidence type="ECO:0000313" key="4">
    <source>
        <dbReference type="Proteomes" id="UP000289946"/>
    </source>
</evidence>